<sequence length="254" mass="29804">MKKYFIFLLLTLSFFIYGCRQREVQTYDVRIVIYEIGEDNYLRPIEVVTKFKGSLEATCTNYIIDHLKKGGFIDNNIKLKSIKKESGIVYIRLNREIGDMYKDSNLALYSIVNTITEVPMVEKVVIRTNKGEYTYNRNRSVLKRDKNLNPSQVLKKQMDFEKEGDFFSAYLLMSDEASNNFRKSYDDYYKEMMEVYSLGFTNQEFRVGEYNIEGNIAKVKVTFFAPEGDVNLQFKCVNIDGVWMVDWLTSQTNL</sequence>
<dbReference type="RefSeq" id="WP_073249995.1">
    <property type="nucleotide sequence ID" value="NZ_FQVG01000068.1"/>
</dbReference>
<evidence type="ECO:0000313" key="3">
    <source>
        <dbReference type="Proteomes" id="UP000184423"/>
    </source>
</evidence>
<accession>A0A1M5BBK2</accession>
<reference evidence="3" key="1">
    <citation type="submission" date="2016-11" db="EMBL/GenBank/DDBJ databases">
        <authorList>
            <person name="Varghese N."/>
            <person name="Submissions S."/>
        </authorList>
    </citation>
    <scope>NUCLEOTIDE SEQUENCE [LARGE SCALE GENOMIC DNA]</scope>
    <source>
        <strain evidence="3">DSM 10124</strain>
    </source>
</reference>
<dbReference type="Pfam" id="PF10646">
    <property type="entry name" value="Germane"/>
    <property type="match status" value="1"/>
</dbReference>
<dbReference type="Proteomes" id="UP000184423">
    <property type="component" value="Unassembled WGS sequence"/>
</dbReference>
<name>A0A1M5BBK2_9CLOT</name>
<evidence type="ECO:0000259" key="1">
    <source>
        <dbReference type="Pfam" id="PF10646"/>
    </source>
</evidence>
<dbReference type="InterPro" id="IPR019606">
    <property type="entry name" value="GerMN"/>
</dbReference>
<gene>
    <name evidence="2" type="ORF">SAMN02746091_02436</name>
</gene>
<evidence type="ECO:0000313" key="2">
    <source>
        <dbReference type="EMBL" id="SHF39903.1"/>
    </source>
</evidence>
<organism evidence="2 3">
    <name type="scientific">Caloramator proteoclasticus DSM 10124</name>
    <dbReference type="NCBI Taxonomy" id="1121262"/>
    <lineage>
        <taxon>Bacteria</taxon>
        <taxon>Bacillati</taxon>
        <taxon>Bacillota</taxon>
        <taxon>Clostridia</taxon>
        <taxon>Eubacteriales</taxon>
        <taxon>Clostridiaceae</taxon>
        <taxon>Caloramator</taxon>
    </lineage>
</organism>
<proteinExistence type="predicted"/>
<dbReference type="EMBL" id="FQVG01000068">
    <property type="protein sequence ID" value="SHF39903.1"/>
    <property type="molecule type" value="Genomic_DNA"/>
</dbReference>
<dbReference type="AlphaFoldDB" id="A0A1M5BBK2"/>
<dbReference type="PROSITE" id="PS51257">
    <property type="entry name" value="PROKAR_LIPOPROTEIN"/>
    <property type="match status" value="1"/>
</dbReference>
<keyword evidence="3" id="KW-1185">Reference proteome</keyword>
<feature type="domain" description="GerMN" evidence="1">
    <location>
        <begin position="62"/>
        <end position="128"/>
    </location>
</feature>
<protein>
    <submittedName>
        <fullName evidence="2">Sporulation and spore germination</fullName>
    </submittedName>
</protein>